<dbReference type="InterPro" id="IPR002495">
    <property type="entry name" value="Glyco_trans_8"/>
</dbReference>
<evidence type="ECO:0008006" key="6">
    <source>
        <dbReference type="Google" id="ProtNLM"/>
    </source>
</evidence>
<protein>
    <recommendedName>
        <fullName evidence="6">Glycosyltransferase family 8 protein</fullName>
    </recommendedName>
</protein>
<evidence type="ECO:0000256" key="1">
    <source>
        <dbReference type="ARBA" id="ARBA00005943"/>
    </source>
</evidence>
<accession>A0A4S4L7Q2</accession>
<keyword evidence="3" id="KW-0687">Ribonucleoprotein</keyword>
<dbReference type="GO" id="GO:0016757">
    <property type="term" value="F:glycosyltransferase activity"/>
    <property type="evidence" value="ECO:0007669"/>
    <property type="project" value="InterPro"/>
</dbReference>
<reference evidence="4 5" key="1">
    <citation type="submission" date="2019-02" db="EMBL/GenBank/DDBJ databases">
        <title>Genome sequencing of the rare red list fungi Phellinidium pouzarii.</title>
        <authorList>
            <person name="Buettner E."/>
            <person name="Kellner H."/>
        </authorList>
    </citation>
    <scope>NUCLEOTIDE SEQUENCE [LARGE SCALE GENOMIC DNA]</scope>
    <source>
        <strain evidence="4 5">DSM 108285</strain>
    </source>
</reference>
<gene>
    <name evidence="4" type="ORF">EW145_g3258</name>
</gene>
<name>A0A4S4L7Q2_9AGAM</name>
<evidence type="ECO:0000256" key="2">
    <source>
        <dbReference type="ARBA" id="ARBA00022980"/>
    </source>
</evidence>
<dbReference type="AlphaFoldDB" id="A0A4S4L7Q2"/>
<dbReference type="Gene3D" id="2.40.50.140">
    <property type="entry name" value="Nucleic acid-binding proteins"/>
    <property type="match status" value="1"/>
</dbReference>
<dbReference type="SUPFAM" id="SSF53448">
    <property type="entry name" value="Nucleotide-diphospho-sugar transferases"/>
    <property type="match status" value="1"/>
</dbReference>
<dbReference type="InterPro" id="IPR050587">
    <property type="entry name" value="GNT1/Glycosyltrans_8"/>
</dbReference>
<proteinExistence type="inferred from homology"/>
<dbReference type="InterPro" id="IPR029044">
    <property type="entry name" value="Nucleotide-diphossugar_trans"/>
</dbReference>
<keyword evidence="2" id="KW-0689">Ribosomal protein</keyword>
<evidence type="ECO:0000313" key="5">
    <source>
        <dbReference type="Proteomes" id="UP000308199"/>
    </source>
</evidence>
<dbReference type="CDD" id="cd04457">
    <property type="entry name" value="S1_S28E"/>
    <property type="match status" value="1"/>
</dbReference>
<dbReference type="GO" id="GO:1990904">
    <property type="term" value="C:ribonucleoprotein complex"/>
    <property type="evidence" value="ECO:0007669"/>
    <property type="project" value="UniProtKB-KW"/>
</dbReference>
<dbReference type="GO" id="GO:0003735">
    <property type="term" value="F:structural constituent of ribosome"/>
    <property type="evidence" value="ECO:0007669"/>
    <property type="project" value="InterPro"/>
</dbReference>
<dbReference type="CDD" id="cd02537">
    <property type="entry name" value="GT8_Glycogenin"/>
    <property type="match status" value="1"/>
</dbReference>
<dbReference type="Gene3D" id="3.90.550.10">
    <property type="entry name" value="Spore Coat Polysaccharide Biosynthesis Protein SpsA, Chain A"/>
    <property type="match status" value="1"/>
</dbReference>
<dbReference type="InterPro" id="IPR000289">
    <property type="entry name" value="Ribosomal_eS28"/>
</dbReference>
<dbReference type="PANTHER" id="PTHR11183">
    <property type="entry name" value="GLYCOGENIN SUBFAMILY MEMBER"/>
    <property type="match status" value="1"/>
</dbReference>
<dbReference type="OrthoDB" id="2014201at2759"/>
<dbReference type="SUPFAM" id="SSF50249">
    <property type="entry name" value="Nucleic acid-binding proteins"/>
    <property type="match status" value="1"/>
</dbReference>
<dbReference type="Proteomes" id="UP000308199">
    <property type="component" value="Unassembled WGS sequence"/>
</dbReference>
<keyword evidence="5" id="KW-1185">Reference proteome</keyword>
<comment type="caution">
    <text evidence="4">The sequence shown here is derived from an EMBL/GenBank/DDBJ whole genome shotgun (WGS) entry which is preliminary data.</text>
</comment>
<dbReference type="GO" id="GO:0006412">
    <property type="term" value="P:translation"/>
    <property type="evidence" value="ECO:0007669"/>
    <property type="project" value="InterPro"/>
</dbReference>
<evidence type="ECO:0000313" key="4">
    <source>
        <dbReference type="EMBL" id="THH07616.1"/>
    </source>
</evidence>
<dbReference type="Pfam" id="PF01501">
    <property type="entry name" value="Glyco_transf_8"/>
    <property type="match status" value="1"/>
</dbReference>
<dbReference type="InterPro" id="IPR012340">
    <property type="entry name" value="NA-bd_OB-fold"/>
</dbReference>
<comment type="similarity">
    <text evidence="1">Belongs to the eukaryotic ribosomal protein eS28 family.</text>
</comment>
<organism evidence="4 5">
    <name type="scientific">Phellinidium pouzarii</name>
    <dbReference type="NCBI Taxonomy" id="167371"/>
    <lineage>
        <taxon>Eukaryota</taxon>
        <taxon>Fungi</taxon>
        <taxon>Dikarya</taxon>
        <taxon>Basidiomycota</taxon>
        <taxon>Agaricomycotina</taxon>
        <taxon>Agaricomycetes</taxon>
        <taxon>Hymenochaetales</taxon>
        <taxon>Hymenochaetaceae</taxon>
        <taxon>Phellinidium</taxon>
    </lineage>
</organism>
<dbReference type="GO" id="GO:0005840">
    <property type="term" value="C:ribosome"/>
    <property type="evidence" value="ECO:0007669"/>
    <property type="project" value="UniProtKB-KW"/>
</dbReference>
<evidence type="ECO:0000256" key="3">
    <source>
        <dbReference type="ARBA" id="ARBA00023274"/>
    </source>
</evidence>
<sequence>MRENTSQISTQTLFYPTTTELATSPTLQQPHRLSMDSKVPVKLVKVIKVDFRCILLTGSRGGVTQVRVEFIDDTSRTLIRNVKGPVREEDILALLESEREAREPIVTFLLPTAMAESKGAWVTLLTNPGYLPGVLVVNFNLKAVDSKYPLVVMTVPDLPKETLDVLALCNIRTSPVDRLNPRAQSSAIQERRFSDTWSKLSVFRLVEFDRTILLDADMVVRRNMDELMELPLEKGWIAAAHACACNPRKLAHYPKDWIPENCAYSGSIYPPLLAPDCPRPYTLLNSGLVVLNPSLETFEILMRFLAESPLVETFQFPDQDLLAEVFRGKWKPLSYIYNALKTLRVIHKPLWRDEDVKCIHYILGDKPWTYRPKEGEHPQSDYDEVNKWWWDTYYGIGKELEDAGTSEHKQAWGYIDSRVAS</sequence>
<dbReference type="EMBL" id="SGPK01000134">
    <property type="protein sequence ID" value="THH07616.1"/>
    <property type="molecule type" value="Genomic_DNA"/>
</dbReference>
<dbReference type="Pfam" id="PF01200">
    <property type="entry name" value="Ribosomal_S28e"/>
    <property type="match status" value="1"/>
</dbReference>